<keyword evidence="2" id="KW-0238">DNA-binding</keyword>
<dbReference type="RefSeq" id="WP_247472557.1">
    <property type="nucleotide sequence ID" value="NZ_JBHMAR010000035.1"/>
</dbReference>
<dbReference type="InterPro" id="IPR000524">
    <property type="entry name" value="Tscrpt_reg_HTH_GntR"/>
</dbReference>
<keyword evidence="1" id="KW-0805">Transcription regulation</keyword>
<comment type="caution">
    <text evidence="6">The sequence shown here is derived from an EMBL/GenBank/DDBJ whole genome shotgun (WGS) entry which is preliminary data.</text>
</comment>
<dbReference type="PANTHER" id="PTHR44846">
    <property type="entry name" value="MANNOSYL-D-GLYCERATE TRANSPORT/METABOLISM SYSTEM REPRESSOR MNGR-RELATED"/>
    <property type="match status" value="1"/>
</dbReference>
<accession>A0ABV5VJ78</accession>
<reference evidence="6 7" key="1">
    <citation type="submission" date="2024-09" db="EMBL/GenBank/DDBJ databases">
        <authorList>
            <person name="Sun Q."/>
            <person name="Mori K."/>
        </authorList>
    </citation>
    <scope>NUCLEOTIDE SEQUENCE [LARGE SCALE GENOMIC DNA]</scope>
    <source>
        <strain evidence="6 7">JCM 10918</strain>
    </source>
</reference>
<gene>
    <name evidence="6" type="ORF">ACFFRO_22555</name>
</gene>
<dbReference type="EMBL" id="JBHMAR010000035">
    <property type="protein sequence ID" value="MFB9737873.1"/>
    <property type="molecule type" value="Genomic_DNA"/>
</dbReference>
<keyword evidence="7" id="KW-1185">Reference proteome</keyword>
<proteinExistence type="predicted"/>
<evidence type="ECO:0000313" key="6">
    <source>
        <dbReference type="EMBL" id="MFB9737873.1"/>
    </source>
</evidence>
<feature type="region of interest" description="Disordered" evidence="4">
    <location>
        <begin position="69"/>
        <end position="89"/>
    </location>
</feature>
<dbReference type="InterPro" id="IPR050679">
    <property type="entry name" value="Bact_HTH_transcr_reg"/>
</dbReference>
<dbReference type="SUPFAM" id="SSF46785">
    <property type="entry name" value="Winged helix' DNA-binding domain"/>
    <property type="match status" value="1"/>
</dbReference>
<keyword evidence="3" id="KW-0804">Transcription</keyword>
<dbReference type="CDD" id="cd07377">
    <property type="entry name" value="WHTH_GntR"/>
    <property type="match status" value="1"/>
</dbReference>
<dbReference type="InterPro" id="IPR036390">
    <property type="entry name" value="WH_DNA-bd_sf"/>
</dbReference>
<name>A0ABV5VJ78_9ACTN</name>
<dbReference type="PROSITE" id="PS50949">
    <property type="entry name" value="HTH_GNTR"/>
    <property type="match status" value="1"/>
</dbReference>
<dbReference type="Pfam" id="PF00392">
    <property type="entry name" value="GntR"/>
    <property type="match status" value="1"/>
</dbReference>
<protein>
    <submittedName>
        <fullName evidence="6">GntR family transcriptional regulator</fullName>
    </submittedName>
</protein>
<feature type="domain" description="HTH gntR-type" evidence="5">
    <location>
        <begin position="11"/>
        <end position="79"/>
    </location>
</feature>
<dbReference type="PRINTS" id="PR00035">
    <property type="entry name" value="HTHGNTR"/>
</dbReference>
<dbReference type="InterPro" id="IPR036388">
    <property type="entry name" value="WH-like_DNA-bd_sf"/>
</dbReference>
<evidence type="ECO:0000313" key="7">
    <source>
        <dbReference type="Proteomes" id="UP001589703"/>
    </source>
</evidence>
<dbReference type="PANTHER" id="PTHR44846:SF17">
    <property type="entry name" value="GNTR-FAMILY TRANSCRIPTIONAL REGULATOR"/>
    <property type="match status" value="1"/>
</dbReference>
<evidence type="ECO:0000256" key="4">
    <source>
        <dbReference type="SAM" id="MobiDB-lite"/>
    </source>
</evidence>
<evidence type="ECO:0000256" key="3">
    <source>
        <dbReference type="ARBA" id="ARBA00023163"/>
    </source>
</evidence>
<dbReference type="Proteomes" id="UP001589703">
    <property type="component" value="Unassembled WGS sequence"/>
</dbReference>
<evidence type="ECO:0000259" key="5">
    <source>
        <dbReference type="PROSITE" id="PS50949"/>
    </source>
</evidence>
<dbReference type="SMART" id="SM00345">
    <property type="entry name" value="HTH_GNTR"/>
    <property type="match status" value="1"/>
</dbReference>
<sequence length="295" mass="33535">MVSSDSTDSGGREFTRVETALRELLDNGTYQAGQLLPPQRELADEYGVSRHTIQRVLRKLAEEGLIEPRQGSGSKVLANPGGAPAQRLPGRSGRVSLLPFVNHAFEQDEVSLDVFSLTSETLLRHLQNQEERVVAAEIAPRRVRLRMLLPWEDEPLAYPRAVDPGDGRVRERWRAMVHSHIFQVEELFERMRGQGVDAVVEIRRFPMTPQFKLYVLNGTDMLFGPYEVVRRSIPVTGPTPDATETVDAVDVLGLGSTLTHHRRREAEDSHDALFFRSMNDWFESQWECWQDLALH</sequence>
<evidence type="ECO:0000256" key="2">
    <source>
        <dbReference type="ARBA" id="ARBA00023125"/>
    </source>
</evidence>
<organism evidence="6 7">
    <name type="scientific">Streptomyces thermocoprophilus</name>
    <dbReference type="NCBI Taxonomy" id="78356"/>
    <lineage>
        <taxon>Bacteria</taxon>
        <taxon>Bacillati</taxon>
        <taxon>Actinomycetota</taxon>
        <taxon>Actinomycetes</taxon>
        <taxon>Kitasatosporales</taxon>
        <taxon>Streptomycetaceae</taxon>
        <taxon>Streptomyces</taxon>
    </lineage>
</organism>
<evidence type="ECO:0000256" key="1">
    <source>
        <dbReference type="ARBA" id="ARBA00023015"/>
    </source>
</evidence>
<dbReference type="Gene3D" id="1.10.10.10">
    <property type="entry name" value="Winged helix-like DNA-binding domain superfamily/Winged helix DNA-binding domain"/>
    <property type="match status" value="1"/>
</dbReference>